<keyword evidence="2" id="KW-1185">Reference proteome</keyword>
<protein>
    <submittedName>
        <fullName evidence="1">Uncharacterized protein</fullName>
    </submittedName>
</protein>
<organism evidence="1 2">
    <name type="scientific">Hymenobacter saemangeumensis</name>
    <dbReference type="NCBI Taxonomy" id="1084522"/>
    <lineage>
        <taxon>Bacteria</taxon>
        <taxon>Pseudomonadati</taxon>
        <taxon>Bacteroidota</taxon>
        <taxon>Cytophagia</taxon>
        <taxon>Cytophagales</taxon>
        <taxon>Hymenobacteraceae</taxon>
        <taxon>Hymenobacter</taxon>
    </lineage>
</organism>
<comment type="caution">
    <text evidence="1">The sequence shown here is derived from an EMBL/GenBank/DDBJ whole genome shotgun (WGS) entry which is preliminary data.</text>
</comment>
<accession>A0ABP8IR00</accession>
<dbReference type="Proteomes" id="UP001501153">
    <property type="component" value="Unassembled WGS sequence"/>
</dbReference>
<dbReference type="EMBL" id="BAABGZ010000075">
    <property type="protein sequence ID" value="GAA4365923.1"/>
    <property type="molecule type" value="Genomic_DNA"/>
</dbReference>
<evidence type="ECO:0000313" key="1">
    <source>
        <dbReference type="EMBL" id="GAA4365923.1"/>
    </source>
</evidence>
<reference evidence="2" key="1">
    <citation type="journal article" date="2019" name="Int. J. Syst. Evol. Microbiol.">
        <title>The Global Catalogue of Microorganisms (GCM) 10K type strain sequencing project: providing services to taxonomists for standard genome sequencing and annotation.</title>
        <authorList>
            <consortium name="The Broad Institute Genomics Platform"/>
            <consortium name="The Broad Institute Genome Sequencing Center for Infectious Disease"/>
            <person name="Wu L."/>
            <person name="Ma J."/>
        </authorList>
    </citation>
    <scope>NUCLEOTIDE SEQUENCE [LARGE SCALE GENOMIC DNA]</scope>
    <source>
        <strain evidence="2">JCM 17923</strain>
    </source>
</reference>
<gene>
    <name evidence="1" type="ORF">GCM10023185_36660</name>
</gene>
<dbReference type="RefSeq" id="WP_345237574.1">
    <property type="nucleotide sequence ID" value="NZ_BAABGZ010000075.1"/>
</dbReference>
<dbReference type="Gene3D" id="3.40.390.10">
    <property type="entry name" value="Collagenase (Catalytic Domain)"/>
    <property type="match status" value="1"/>
</dbReference>
<evidence type="ECO:0000313" key="2">
    <source>
        <dbReference type="Proteomes" id="UP001501153"/>
    </source>
</evidence>
<name>A0ABP8IR00_9BACT</name>
<proteinExistence type="predicted"/>
<sequence length="951" mass="105828">MTSIVGRLFSANRFDSALLEQQFNIHIVSLGYTDKSQFFGDARVLISKLKENYPWWNNKGINSYILYHHSDATFTIAENAPQPVNNALRSHYSMSQKKLYIPYDQFLNYTSRLALSRKTGETNLLDNHFRFRDKKGGWLGVIIFLIPEQSFSGNRIGEEIYVEMEHLPTDAESHYYCATSLNGNYWQVLARGIGLSIGLGNEYDFVDINATPGTPTGAEGLLIDILHPNLVYLPGTTGTQANYPSKWHDLLDSTSRNTPLPVHLQAANNPPSLEMNFIDWQFSMLSNSRRIELWEGGAGFKKDVFRSSNDCIMRRKTGSVILPAKNSVDFCPVCTNILEQASAGTLNIEKTVPRTTLSSQQLRTKKIAWNTKVKRIDLIPSTSSVKTATFSAAPFSPLSQGPTASAYYQYVVEVSVNDGIKFKDIKVNDRRGNVRDVLESISYGNLSIGWSDLASPSIITYETLSFADLFANANPVAYEYEGGEYYADPNFQRAMSFHFSALKRDVEIEICITCVFRAPVADFEPGGVGKFMKIFPEVSFKWNNKVAGNTATVNNFSCDIALNAVPRHYMQGMTMPPGSLVSFFTDSNVLASDSRPGLDTFLPFVGSSAQHLDIPPVSPSWAALFDYVLPNIQAPIVNNSSGSGAITCVYGPGHTNHETDRIGYKSWSSNPSSVDVTYVNIKKYRRQGQYDNIHVHGVLGNHFEQSANTWTPNEVPLSQRVARVSAPFCGMDCVHTHWRWAILTERSCMAKAISGAGPEKAQRFRGWSHNPLSAQAHSTIGAPLIPPNQSLSVSVRNGTAPYSDTALITVLAPKLLTFSFKVHSPVMNESQVFYEFGSAWALELEPNDNEDLKNTKKAFMFDISNAWQGSLIDPQLNPTVTNNNYTYFNAIYDRIRYLHTNTPPPLLASPITPLVQQIPDGNLLTSSPPITAYITDRDFFIVGDSQRIDTI</sequence>
<dbReference type="InterPro" id="IPR024079">
    <property type="entry name" value="MetalloPept_cat_dom_sf"/>
</dbReference>